<evidence type="ECO:0000313" key="2">
    <source>
        <dbReference type="EMBL" id="NRT55188.1"/>
    </source>
</evidence>
<name>A0ABX2FYU2_9BURK</name>
<dbReference type="InterPro" id="IPR017880">
    <property type="entry name" value="KilA_N"/>
</dbReference>
<dbReference type="Proteomes" id="UP001516061">
    <property type="component" value="Unassembled WGS sequence"/>
</dbReference>
<evidence type="ECO:0000313" key="3">
    <source>
        <dbReference type="Proteomes" id="UP001516061"/>
    </source>
</evidence>
<organism evidence="2 3">
    <name type="scientific">Sphaerotilus uruguayifluvii</name>
    <dbReference type="NCBI Taxonomy" id="2735897"/>
    <lineage>
        <taxon>Bacteria</taxon>
        <taxon>Pseudomonadati</taxon>
        <taxon>Pseudomonadota</taxon>
        <taxon>Betaproteobacteria</taxon>
        <taxon>Burkholderiales</taxon>
        <taxon>Sphaerotilaceae</taxon>
        <taxon>Sphaerotilus</taxon>
    </lineage>
</organism>
<reference evidence="2 3" key="1">
    <citation type="submission" date="2020-05" db="EMBL/GenBank/DDBJ databases">
        <title>Genomic Encyclopedia of Type Strains, Phase IV (KMG-V): Genome sequencing to study the core and pangenomes of soil and plant-associated prokaryotes.</title>
        <authorList>
            <person name="Whitman W."/>
        </authorList>
    </citation>
    <scope>NUCLEOTIDE SEQUENCE [LARGE SCALE GENOMIC DNA]</scope>
    <source>
        <strain evidence="2 3">C29</strain>
    </source>
</reference>
<dbReference type="Pfam" id="PF04383">
    <property type="entry name" value="KilA-N"/>
    <property type="match status" value="1"/>
</dbReference>
<sequence>MNDTQTMNPQPLSIVGVDIAQDECGRYSLNDLHRAAGGAEKDKPANFLRADGVAAFIAELDRTDAQNRASVSSTKGGLNQGTYGTRLVVLRYAAWIAPAFEVQVYRCFDEMTQGRADAYRVSDDARRVREVFAAAAMPSRAMGLKGAARVESVRAVVADIAPDLLHLVPDRPAPKGKPDEPSPADLVAVVRDWLRQYGPALPAF</sequence>
<gene>
    <name evidence="2" type="ORF">HNQ01_000898</name>
</gene>
<evidence type="ECO:0000259" key="1">
    <source>
        <dbReference type="PROSITE" id="PS51301"/>
    </source>
</evidence>
<feature type="domain" description="KilA-N" evidence="1">
    <location>
        <begin position="6"/>
        <end position="111"/>
    </location>
</feature>
<dbReference type="InterPro" id="IPR018004">
    <property type="entry name" value="KilA/APSES_HTH"/>
</dbReference>
<protein>
    <recommendedName>
        <fullName evidence="1">KilA-N domain-containing protein</fullName>
    </recommendedName>
</protein>
<dbReference type="RefSeq" id="WP_173804175.1">
    <property type="nucleotide sequence ID" value="NZ_JABSNM010000003.1"/>
</dbReference>
<proteinExistence type="predicted"/>
<dbReference type="PROSITE" id="PS51301">
    <property type="entry name" value="KILA_N"/>
    <property type="match status" value="1"/>
</dbReference>
<comment type="caution">
    <text evidence="2">The sequence shown here is derived from an EMBL/GenBank/DDBJ whole genome shotgun (WGS) entry which is preliminary data.</text>
</comment>
<accession>A0ABX2FYU2</accession>
<dbReference type="EMBL" id="JABSNM010000003">
    <property type="protein sequence ID" value="NRT55188.1"/>
    <property type="molecule type" value="Genomic_DNA"/>
</dbReference>
<keyword evidence="3" id="KW-1185">Reference proteome</keyword>
<dbReference type="SMART" id="SM01252">
    <property type="entry name" value="KilA-N"/>
    <property type="match status" value="1"/>
</dbReference>